<accession>A0A4Y2F941</accession>
<protein>
    <submittedName>
        <fullName evidence="1">Uncharacterized protein</fullName>
    </submittedName>
</protein>
<comment type="caution">
    <text evidence="1">The sequence shown here is derived from an EMBL/GenBank/DDBJ whole genome shotgun (WGS) entry which is preliminary data.</text>
</comment>
<dbReference type="Proteomes" id="UP000499080">
    <property type="component" value="Unassembled WGS sequence"/>
</dbReference>
<reference evidence="1 2" key="1">
    <citation type="journal article" date="2019" name="Sci. Rep.">
        <title>Orb-weaving spider Araneus ventricosus genome elucidates the spidroin gene catalogue.</title>
        <authorList>
            <person name="Kono N."/>
            <person name="Nakamura H."/>
            <person name="Ohtoshi R."/>
            <person name="Moran D.A.P."/>
            <person name="Shinohara A."/>
            <person name="Yoshida Y."/>
            <person name="Fujiwara M."/>
            <person name="Mori M."/>
            <person name="Tomita M."/>
            <person name="Arakawa K."/>
        </authorList>
    </citation>
    <scope>NUCLEOTIDE SEQUENCE [LARGE SCALE GENOMIC DNA]</scope>
</reference>
<sequence>MGDTARKVYVISSPLGKGITIRNRNMRDSCRKFYTTSSPVGKGINREEINEEGISLQFCLQCELIRDSREEVICSDRWFKSQT</sequence>
<keyword evidence="2" id="KW-1185">Reference proteome</keyword>
<name>A0A4Y2F941_ARAVE</name>
<gene>
    <name evidence="1" type="ORF">AVEN_160319_1</name>
</gene>
<evidence type="ECO:0000313" key="1">
    <source>
        <dbReference type="EMBL" id="GBM38060.1"/>
    </source>
</evidence>
<organism evidence="1 2">
    <name type="scientific">Araneus ventricosus</name>
    <name type="common">Orbweaver spider</name>
    <name type="synonym">Epeira ventricosa</name>
    <dbReference type="NCBI Taxonomy" id="182803"/>
    <lineage>
        <taxon>Eukaryota</taxon>
        <taxon>Metazoa</taxon>
        <taxon>Ecdysozoa</taxon>
        <taxon>Arthropoda</taxon>
        <taxon>Chelicerata</taxon>
        <taxon>Arachnida</taxon>
        <taxon>Araneae</taxon>
        <taxon>Araneomorphae</taxon>
        <taxon>Entelegynae</taxon>
        <taxon>Araneoidea</taxon>
        <taxon>Araneidae</taxon>
        <taxon>Araneus</taxon>
    </lineage>
</organism>
<proteinExistence type="predicted"/>
<dbReference type="AlphaFoldDB" id="A0A4Y2F941"/>
<evidence type="ECO:0000313" key="2">
    <source>
        <dbReference type="Proteomes" id="UP000499080"/>
    </source>
</evidence>
<dbReference type="EMBL" id="BGPR01000857">
    <property type="protein sequence ID" value="GBM38060.1"/>
    <property type="molecule type" value="Genomic_DNA"/>
</dbReference>